<comment type="subcellular location">
    <subcellularLocation>
        <location evidence="1">Periplasm</location>
    </subcellularLocation>
</comment>
<keyword evidence="6" id="KW-0732">Signal</keyword>
<dbReference type="PANTHER" id="PTHR36507:SF1">
    <property type="entry name" value="BLL1555 PROTEIN"/>
    <property type="match status" value="1"/>
</dbReference>
<evidence type="ECO:0000256" key="2">
    <source>
        <dbReference type="ARBA" id="ARBA00022448"/>
    </source>
</evidence>
<dbReference type="Pfam" id="PF13473">
    <property type="entry name" value="Cupredoxin_1"/>
    <property type="match status" value="1"/>
</dbReference>
<keyword evidence="5" id="KW-0186">Copper</keyword>
<evidence type="ECO:0000256" key="5">
    <source>
        <dbReference type="PIRSR" id="PIRSR602386-1"/>
    </source>
</evidence>
<reference evidence="8 9" key="1">
    <citation type="submission" date="2019-04" db="EMBL/GenBank/DDBJ databases">
        <title>Azoarcus rhizosphaerae sp. nov. isolated from rhizosphere of Ficus religiosa.</title>
        <authorList>
            <person name="Lin S.-Y."/>
            <person name="Hameed A."/>
            <person name="Hsu Y.-H."/>
            <person name="Young C.-C."/>
        </authorList>
    </citation>
    <scope>NUCLEOTIDE SEQUENCE [LARGE SCALE GENOMIC DNA]</scope>
    <source>
        <strain evidence="8 9">CC-YHH848</strain>
    </source>
</reference>
<gene>
    <name evidence="8" type="ORF">E6O51_18180</name>
</gene>
<feature type="binding site" evidence="5">
    <location>
        <position position="106"/>
    </location>
    <ligand>
        <name>Cu cation</name>
        <dbReference type="ChEBI" id="CHEBI:23378"/>
    </ligand>
</feature>
<dbReference type="InterPro" id="IPR028096">
    <property type="entry name" value="EfeO_Cupredoxin"/>
</dbReference>
<dbReference type="Proteomes" id="UP000307956">
    <property type="component" value="Unassembled WGS sequence"/>
</dbReference>
<dbReference type="InterPro" id="IPR002386">
    <property type="entry name" value="Amicyanin/Pseudoazurin"/>
</dbReference>
<dbReference type="GO" id="GO:0009055">
    <property type="term" value="F:electron transfer activity"/>
    <property type="evidence" value="ECO:0007669"/>
    <property type="project" value="InterPro"/>
</dbReference>
<proteinExistence type="predicted"/>
<dbReference type="InterPro" id="IPR052721">
    <property type="entry name" value="ET_Amicyanin"/>
</dbReference>
<comment type="cofactor">
    <cofactor evidence="5">
        <name>Cu cation</name>
        <dbReference type="ChEBI" id="CHEBI:23378"/>
    </cofactor>
    <text evidence="5">Binds 1 copper ion per subunit.</text>
</comment>
<dbReference type="Gene3D" id="2.60.40.420">
    <property type="entry name" value="Cupredoxins - blue copper proteins"/>
    <property type="match status" value="1"/>
</dbReference>
<evidence type="ECO:0000256" key="4">
    <source>
        <dbReference type="ARBA" id="ARBA00022982"/>
    </source>
</evidence>
<dbReference type="RefSeq" id="WP_136386434.1">
    <property type="nucleotide sequence ID" value="NZ_SSOD01000018.1"/>
</dbReference>
<dbReference type="GO" id="GO:0005507">
    <property type="term" value="F:copper ion binding"/>
    <property type="evidence" value="ECO:0007669"/>
    <property type="project" value="InterPro"/>
</dbReference>
<keyword evidence="9" id="KW-1185">Reference proteome</keyword>
<evidence type="ECO:0000313" key="8">
    <source>
        <dbReference type="EMBL" id="THF57229.1"/>
    </source>
</evidence>
<keyword evidence="2" id="KW-0813">Transport</keyword>
<dbReference type="EMBL" id="SSOD01000018">
    <property type="protein sequence ID" value="THF57229.1"/>
    <property type="molecule type" value="Genomic_DNA"/>
</dbReference>
<dbReference type="SUPFAM" id="SSF49503">
    <property type="entry name" value="Cupredoxins"/>
    <property type="match status" value="1"/>
</dbReference>
<name>A0A4V3WA02_9RHOO</name>
<dbReference type="AlphaFoldDB" id="A0A4V3WA02"/>
<dbReference type="PRINTS" id="PR00155">
    <property type="entry name" value="AMICYANIN"/>
</dbReference>
<feature type="binding site" evidence="5">
    <location>
        <position position="72"/>
    </location>
    <ligand>
        <name>Cu cation</name>
        <dbReference type="ChEBI" id="CHEBI:23378"/>
    </ligand>
</feature>
<organism evidence="8 9">
    <name type="scientific">Pseudothauera rhizosphaerae</name>
    <dbReference type="NCBI Taxonomy" id="2565932"/>
    <lineage>
        <taxon>Bacteria</taxon>
        <taxon>Pseudomonadati</taxon>
        <taxon>Pseudomonadota</taxon>
        <taxon>Betaproteobacteria</taxon>
        <taxon>Rhodocyclales</taxon>
        <taxon>Zoogloeaceae</taxon>
        <taxon>Pseudothauera</taxon>
    </lineage>
</organism>
<dbReference type="PANTHER" id="PTHR36507">
    <property type="entry name" value="BLL1555 PROTEIN"/>
    <property type="match status" value="1"/>
</dbReference>
<accession>A0A4V3WA02</accession>
<keyword evidence="3" id="KW-0574">Periplasm</keyword>
<evidence type="ECO:0000313" key="9">
    <source>
        <dbReference type="Proteomes" id="UP000307956"/>
    </source>
</evidence>
<feature type="domain" description="EfeO-type cupredoxin-like" evidence="7">
    <location>
        <begin position="21"/>
        <end position="118"/>
    </location>
</feature>
<feature type="chain" id="PRO_5020395015" evidence="6">
    <location>
        <begin position="37"/>
        <end position="119"/>
    </location>
</feature>
<sequence>MSPARRQKGAATGAARRLPAVVLALTAWLAVPAAWAAEHEIEVADSAFRPAVIHVRAGDTVTWVNREKRTSHSVAFDASGQESERFFPGERWSHTFTAAGEHAYHCGPHPEMTGKVVVE</sequence>
<dbReference type="OrthoDB" id="9757546at2"/>
<feature type="signal peptide" evidence="6">
    <location>
        <begin position="1"/>
        <end position="36"/>
    </location>
</feature>
<evidence type="ECO:0000256" key="1">
    <source>
        <dbReference type="ARBA" id="ARBA00004418"/>
    </source>
</evidence>
<feature type="binding site" evidence="5">
    <location>
        <position position="109"/>
    </location>
    <ligand>
        <name>Cu cation</name>
        <dbReference type="ChEBI" id="CHEBI:23378"/>
    </ligand>
</feature>
<dbReference type="GO" id="GO:0042597">
    <property type="term" value="C:periplasmic space"/>
    <property type="evidence" value="ECO:0007669"/>
    <property type="project" value="UniProtKB-SubCell"/>
</dbReference>
<keyword evidence="4" id="KW-0249">Electron transport</keyword>
<evidence type="ECO:0000259" key="7">
    <source>
        <dbReference type="Pfam" id="PF13473"/>
    </source>
</evidence>
<evidence type="ECO:0000256" key="6">
    <source>
        <dbReference type="SAM" id="SignalP"/>
    </source>
</evidence>
<evidence type="ECO:0000256" key="3">
    <source>
        <dbReference type="ARBA" id="ARBA00022764"/>
    </source>
</evidence>
<keyword evidence="5" id="KW-0479">Metal-binding</keyword>
<dbReference type="InterPro" id="IPR008972">
    <property type="entry name" value="Cupredoxin"/>
</dbReference>
<protein>
    <submittedName>
        <fullName evidence="8">Plastocyanin</fullName>
    </submittedName>
</protein>
<comment type="caution">
    <text evidence="8">The sequence shown here is derived from an EMBL/GenBank/DDBJ whole genome shotgun (WGS) entry which is preliminary data.</text>
</comment>